<dbReference type="EMBL" id="AP028955">
    <property type="protein sequence ID" value="BET39215.1"/>
    <property type="molecule type" value="Genomic_DNA"/>
</dbReference>
<feature type="transmembrane region" description="Helical" evidence="1">
    <location>
        <begin position="6"/>
        <end position="26"/>
    </location>
</feature>
<reference evidence="3" key="1">
    <citation type="journal article" date="2024" name="FEMS Microbiol. Lett.">
        <title>Genomic insights into Spiroplasma endosymbionts that induce male-killing and protective phenotypes in the pea aphid.</title>
        <authorList>
            <person name="Arai H."/>
            <person name="Legeai F."/>
            <person name="Kageyama D."/>
            <person name="Sugio A."/>
            <person name="Simon J.C."/>
        </authorList>
    </citation>
    <scope>NUCLEOTIDE SEQUENCE [LARGE SCALE GENOMIC DNA]</scope>
    <source>
        <strain evidence="3">sAp269</strain>
    </source>
</reference>
<gene>
    <name evidence="2" type="ORF">SAP269_18040</name>
</gene>
<keyword evidence="1" id="KW-0812">Transmembrane</keyword>
<name>A0ABM8JPD4_9MOLU</name>
<proteinExistence type="predicted"/>
<dbReference type="RefSeq" id="WP_353306058.1">
    <property type="nucleotide sequence ID" value="NZ_AP028955.1"/>
</dbReference>
<dbReference type="Proteomes" id="UP001473424">
    <property type="component" value="Chromosome"/>
</dbReference>
<evidence type="ECO:0000256" key="1">
    <source>
        <dbReference type="SAM" id="Phobius"/>
    </source>
</evidence>
<keyword evidence="3" id="KW-1185">Reference proteome</keyword>
<keyword evidence="1" id="KW-0472">Membrane</keyword>
<accession>A0ABM8JPD4</accession>
<evidence type="ECO:0000313" key="2">
    <source>
        <dbReference type="EMBL" id="BET39215.1"/>
    </source>
</evidence>
<organism evidence="2 3">
    <name type="scientific">Spiroplasma ixodetis</name>
    <dbReference type="NCBI Taxonomy" id="2141"/>
    <lineage>
        <taxon>Bacteria</taxon>
        <taxon>Bacillati</taxon>
        <taxon>Mycoplasmatota</taxon>
        <taxon>Mollicutes</taxon>
        <taxon>Entomoplasmatales</taxon>
        <taxon>Spiroplasmataceae</taxon>
        <taxon>Spiroplasma</taxon>
    </lineage>
</organism>
<keyword evidence="1" id="KW-1133">Transmembrane helix</keyword>
<protein>
    <recommendedName>
        <fullName evidence="4">Transmembrane protein</fullName>
    </recommendedName>
</protein>
<sequence length="202" mass="23999">MNWWIILIIIAWTIILILLIALILLIKKNKQNKILKITKDINTLYKYLKLKKINTKELPVSIEKIKEDIYYSDKVILGKYEELNKISGQNILLKTEYSAAKKLFLRYKIKDVNLIKSSDFIPLNQIDLLISQNNLYFIDSFELQIIPLVDVKSITFFWEKNNYIKNKQKYIGIEINFQNKPLFFLFNKYEEAISFSVHVISL</sequence>
<evidence type="ECO:0008006" key="4">
    <source>
        <dbReference type="Google" id="ProtNLM"/>
    </source>
</evidence>
<evidence type="ECO:0000313" key="3">
    <source>
        <dbReference type="Proteomes" id="UP001473424"/>
    </source>
</evidence>